<dbReference type="EMBL" id="CM047909">
    <property type="protein sequence ID" value="KAJ0078607.1"/>
    <property type="molecule type" value="Genomic_DNA"/>
</dbReference>
<organism evidence="1 2">
    <name type="scientific">Pistacia atlantica</name>
    <dbReference type="NCBI Taxonomy" id="434234"/>
    <lineage>
        <taxon>Eukaryota</taxon>
        <taxon>Viridiplantae</taxon>
        <taxon>Streptophyta</taxon>
        <taxon>Embryophyta</taxon>
        <taxon>Tracheophyta</taxon>
        <taxon>Spermatophyta</taxon>
        <taxon>Magnoliopsida</taxon>
        <taxon>eudicotyledons</taxon>
        <taxon>Gunneridae</taxon>
        <taxon>Pentapetalae</taxon>
        <taxon>rosids</taxon>
        <taxon>malvids</taxon>
        <taxon>Sapindales</taxon>
        <taxon>Anacardiaceae</taxon>
        <taxon>Pistacia</taxon>
    </lineage>
</organism>
<reference evidence="2" key="1">
    <citation type="journal article" date="2023" name="G3 (Bethesda)">
        <title>Genome assembly and association tests identify interacting loci associated with vigor, precocity, and sex in interspecific pistachio rootstocks.</title>
        <authorList>
            <person name="Palmer W."/>
            <person name="Jacygrad E."/>
            <person name="Sagayaradj S."/>
            <person name="Cavanaugh K."/>
            <person name="Han R."/>
            <person name="Bertier L."/>
            <person name="Beede B."/>
            <person name="Kafkas S."/>
            <person name="Golino D."/>
            <person name="Preece J."/>
            <person name="Michelmore R."/>
        </authorList>
    </citation>
    <scope>NUCLEOTIDE SEQUENCE [LARGE SCALE GENOMIC DNA]</scope>
</reference>
<proteinExistence type="predicted"/>
<dbReference type="Proteomes" id="UP001164250">
    <property type="component" value="Chromosome 13"/>
</dbReference>
<protein>
    <submittedName>
        <fullName evidence="1">Uncharacterized protein</fullName>
    </submittedName>
</protein>
<keyword evidence="2" id="KW-1185">Reference proteome</keyword>
<evidence type="ECO:0000313" key="2">
    <source>
        <dbReference type="Proteomes" id="UP001164250"/>
    </source>
</evidence>
<sequence length="872" mass="101419">MNEINSIEITHFVLDAVKFLAAPIGRPFKYLYNYDTNFRNLEKEVRTLKNTSDDVQVKVTDAEVNVEEIKQSVKDWQTTVNNTITEAERVSYPTIPLEKNFDKLRDDVSKLTNARRKVQRKVEEAKNNEEEIEEDVKKWLEDVDSIIVKADDLIKNQSSIGTDRETRYQKSKAASELMEDKIDPLLHQEVKFDRVSHPTIPLEKNFDKLLDDVSKLTNARRKVQRKVEEAKNNEEEIEEDVKKWLEDVDSIIVKADDLIKNQSSIGTDRKTRYQKSKAAFELMEDKIDPLLQQEVKFDRVSYPTIPLEKNFDKLRDDVSKLTNARRKVQRKVEEAKNNVEEIEEDVKKWLEDVDSVIDEAEKLIEDQSSIGTDWLTRYQKSKAASELMEDKIDPLLQQEKSFKEVTETLDVKRIQTEIADKLGVKFNNESERKINCGGCKLLLTTRNLDVLEKMGLIRNFGMNVLNKEEAWNLFQNMAVNLGNVIQTLELNSLPNDVCKECGGLPIVIATVARALRNKRHQFEWEDALRELRAPSPTKFIGCLEKEYQKIALNLFKNIVSFDILEGDNLTMEKARNRLDKVVRELKYSCLLLHGFTDRQFSMHDVIRAIAITIAFTDHHVFKERNDVERVWKDKDKLRKCTRISLHGSSISQLWHKDLDCPDLEFFYMTGMWDSSFEILEDFFIGMPKLKVLNLFNMQQSSLPSSLDLLTNLQTLCLDGSHIESVAIIEKLEKLKVLSLQHSDVENLPPEIEFYVRGCPIQWKVEVIEELKLLSRLACLELDINDSKMLPKDFFSKELKRYKILVGNWPSLYFENNEYEGVRMFKLNFNSTISLEELQGIKNVEILLLAEFSDAENSFNEFITLTPFLNEKV</sequence>
<name>A0ACC0ZX29_9ROSI</name>
<accession>A0ACC0ZX29</accession>
<comment type="caution">
    <text evidence="1">The sequence shown here is derived from an EMBL/GenBank/DDBJ whole genome shotgun (WGS) entry which is preliminary data.</text>
</comment>
<evidence type="ECO:0000313" key="1">
    <source>
        <dbReference type="EMBL" id="KAJ0078607.1"/>
    </source>
</evidence>
<gene>
    <name evidence="1" type="ORF">Patl1_24406</name>
</gene>